<keyword evidence="5" id="KW-1185">Reference proteome</keyword>
<evidence type="ECO:0000313" key="4">
    <source>
        <dbReference type="EMBL" id="KAK6518152.1"/>
    </source>
</evidence>
<organism evidence="4 5">
    <name type="scientific">Arthrobotrys conoides</name>
    <dbReference type="NCBI Taxonomy" id="74498"/>
    <lineage>
        <taxon>Eukaryota</taxon>
        <taxon>Fungi</taxon>
        <taxon>Dikarya</taxon>
        <taxon>Ascomycota</taxon>
        <taxon>Pezizomycotina</taxon>
        <taxon>Orbiliomycetes</taxon>
        <taxon>Orbiliales</taxon>
        <taxon>Orbiliaceae</taxon>
        <taxon>Arthrobotrys</taxon>
    </lineage>
</organism>
<dbReference type="EMBL" id="JAVHJM010000002">
    <property type="protein sequence ID" value="KAK6518152.1"/>
    <property type="molecule type" value="Genomic_DNA"/>
</dbReference>
<feature type="coiled-coil region" evidence="1">
    <location>
        <begin position="579"/>
        <end position="627"/>
    </location>
</feature>
<sequence length="657" mass="73449">MTSDLGHIADDVNLSTYMKCTAEGKTILESGSNSMGTKMVFQLSDFQTKPKVESKPEAKTTLDVDGFMADLHKSSTEILTETQKGSNIPDNTKPLEVIAFGSDTLLVSKPNAHAGSGGSPNNPSRVSSLENKDRKTLLQDQRCFHGYSEFYDPVTGELDVRIAPKQAWRLRPVSHLPFSGKEYQATDAEPCLPTFNTMDKSGVEETVTKSVWQRAMLAAGFHSSAAAIKAGGSVQGIGIGGSIAGDYSKSKSSAERQMDNKTKTVTIYKQPRAEVTMDIDLLDLTPECKKAILNMKDAESVKQFYEDYGEFFSTRFLLGGRLYTSQRLKIEEVSEAEANKIKKGGRAGFKLGLPGVVSGGLGIGHQRGSSSEEKEGKLDQESSSSWSCIGGDPGKCADIQGWQTSVYDWQSWRVFDRKAIFTTQALISHVAFPLFIRLYGAKTLKNPPSFPIPRSVKDYYDNEDLRMNVDNIASFVFHKRKPVPSSNPAQEVPKQIFERENLFARTIEQHFESNKDQNLYDEFTRIANALKASKFTAATNNALNQQREIGKKKLTRQKELEKTIIAQEKSLSTARGKERDNLTYRLKENRTALRNAKEQYELVEQTIKKMEDQKTQYEKELDQAIIRNLRVTWRTLTPEQKQTFAAWEVASGLIKIL</sequence>
<dbReference type="InterPro" id="IPR020864">
    <property type="entry name" value="MACPF"/>
</dbReference>
<dbReference type="AlphaFoldDB" id="A0AAN8NW38"/>
<evidence type="ECO:0000256" key="1">
    <source>
        <dbReference type="SAM" id="Coils"/>
    </source>
</evidence>
<proteinExistence type="predicted"/>
<feature type="compositionally biased region" description="Basic and acidic residues" evidence="2">
    <location>
        <begin position="370"/>
        <end position="380"/>
    </location>
</feature>
<feature type="region of interest" description="Disordered" evidence="2">
    <location>
        <begin position="109"/>
        <end position="132"/>
    </location>
</feature>
<feature type="region of interest" description="Disordered" evidence="2">
    <location>
        <begin position="364"/>
        <end position="385"/>
    </location>
</feature>
<protein>
    <recommendedName>
        <fullName evidence="3">MACPF domain-containing protein</fullName>
    </recommendedName>
</protein>
<dbReference type="Proteomes" id="UP001307849">
    <property type="component" value="Unassembled WGS sequence"/>
</dbReference>
<feature type="compositionally biased region" description="Polar residues" evidence="2">
    <location>
        <begin position="119"/>
        <end position="129"/>
    </location>
</feature>
<gene>
    <name evidence="4" type="ORF">TWF506_005312</name>
</gene>
<reference evidence="4 5" key="1">
    <citation type="submission" date="2019-10" db="EMBL/GenBank/DDBJ databases">
        <authorList>
            <person name="Palmer J.M."/>
        </authorList>
    </citation>
    <scope>NUCLEOTIDE SEQUENCE [LARGE SCALE GENOMIC DNA]</scope>
    <source>
        <strain evidence="4 5">TWF506</strain>
    </source>
</reference>
<keyword evidence="1" id="KW-0175">Coiled coil</keyword>
<evidence type="ECO:0000259" key="3">
    <source>
        <dbReference type="Pfam" id="PF01823"/>
    </source>
</evidence>
<feature type="domain" description="MACPF" evidence="3">
    <location>
        <begin position="254"/>
        <end position="408"/>
    </location>
</feature>
<dbReference type="Pfam" id="PF01823">
    <property type="entry name" value="MACPF"/>
    <property type="match status" value="1"/>
</dbReference>
<comment type="caution">
    <text evidence="4">The sequence shown here is derived from an EMBL/GenBank/DDBJ whole genome shotgun (WGS) entry which is preliminary data.</text>
</comment>
<name>A0AAN8NW38_9PEZI</name>
<accession>A0AAN8NW38</accession>
<evidence type="ECO:0000256" key="2">
    <source>
        <dbReference type="SAM" id="MobiDB-lite"/>
    </source>
</evidence>
<evidence type="ECO:0000313" key="5">
    <source>
        <dbReference type="Proteomes" id="UP001307849"/>
    </source>
</evidence>